<evidence type="ECO:0000313" key="2">
    <source>
        <dbReference type="EMBL" id="KAK1933026.1"/>
    </source>
</evidence>
<dbReference type="AlphaFoldDB" id="A0AAD9G732"/>
<protein>
    <submittedName>
        <fullName evidence="2">Uncharacterized protein</fullName>
    </submittedName>
</protein>
<name>A0AAD9G732_BABDI</name>
<feature type="compositionally biased region" description="Basic and acidic residues" evidence="1">
    <location>
        <begin position="37"/>
        <end position="54"/>
    </location>
</feature>
<feature type="compositionally biased region" description="Basic and acidic residues" evidence="1">
    <location>
        <begin position="1253"/>
        <end position="1262"/>
    </location>
</feature>
<sequence>MNAIQNPRKSSGMQLNMTDDILEPAVEETAEAASTEQIRDAHDPKWRLKDETHKAYNATSPSKGVGGIQSQAKRRRGRPKRTVDNHEDDKPPDQSMDPFESTTDETNKLMRTLRIRKQGVGRLRKKNEKETHKFLKRKLKEAKEQAADVPYKDAAEEHTVEEFLEASEDFDKFWENDDAASTYVHQYLRAVKSGEMDKILDAIRPKNATTTDVIDRCLRHMEIEEGCGYRYPVAGSPDERYSDPNVYRQWGRTGLHQAQYLKQASKTFGKVEQRKETLEEMILSTSPLKDDMQVKKQLDSLRIKKLESEIEGLAAPNVNGVADQTGKPEELVCVPTFTAKIDTGGNIIDKQFMSSDRQRQLEMLLALNPYNPWDEYKRMKTIKTKTETSKPIPVTYKLNSFKINMNIEEEQHGDNENRPDQLGCYGTGTHNQMDSDRSNTESCRTMKTTINKTSDAANALPKYFIRDYLHYFMMLPDDYTMMQEFEKAEYLHDVLKYFDTIKREMPEPEPEFVDVQDRLFAILFPGCDGFPKQPADPAFPMTLTPDKTVTNYRVNAISAIVALLRVQKLVQGYAADIFAEQRVKAILQTLERVLELEIERLKLGVSDISVQEVDAKLCDINDAYIATLSATLSLWNLTDGIESLVDAMIVLTLARMQEMRPKYLVAIMVNLANIHKLPKSVFQKFVNSVTQHIHRQMARDLVKLAVDPKQPRWMEFETAAQTLNVMARYKGALSRSFMEAFMQLYEQDFMKLEVPEDTEVAETYDAKMDTEEVTESEDWVSVRKPYNNLAAQRQAEEDTWRHKLKHDMNVGAMKGRVMQYIWSLVSCLSWCDLCAKYRNVIVKLNMTSHLKDLNMHSMGALTVLETCSQKTEDERCLVKRAIITLMDIRMTLKDEQWLEIMRAYEMATLPKHANDTPRIKPDRVFLRSMMNHFIFHRRPKPQVLHEAIEMLKRYVPYLTKEQRDEMFRQMSENVCEYSCVQRQSLNAERLEYPIGEMAHVLRISAECGTRIDKSWKTFIEIVQTFKHVLSLEDIREILAALKAANYKALDDICDMLMTRACDVVEVSPEPDAEIICDIMDLTLALDLPPTKLLRWFLYLHLFHIPESDMDRLSLDLVRGRPQYEIDFRGWKRPVGHIVKDERLEFYRNMYIPLRMDGTKPAIPSDKLKYVMQQHTPEPPPYSGKIRPKEDAKLPKHILERIIRVVKKMISAGHEISEADAKLFKLARVMPPDSTEKDNEEQWSNCSNIVEGSQKSDDSSDVI</sequence>
<gene>
    <name evidence="2" type="ORF">X943_001890</name>
</gene>
<feature type="compositionally biased region" description="Polar residues" evidence="1">
    <location>
        <begin position="1"/>
        <end position="17"/>
    </location>
</feature>
<evidence type="ECO:0000313" key="3">
    <source>
        <dbReference type="Proteomes" id="UP001195914"/>
    </source>
</evidence>
<dbReference type="EMBL" id="JAHBMH010000073">
    <property type="protein sequence ID" value="KAK1933026.1"/>
    <property type="molecule type" value="Genomic_DNA"/>
</dbReference>
<comment type="caution">
    <text evidence="2">The sequence shown here is derived from an EMBL/GenBank/DDBJ whole genome shotgun (WGS) entry which is preliminary data.</text>
</comment>
<reference evidence="2" key="2">
    <citation type="submission" date="2021-05" db="EMBL/GenBank/DDBJ databases">
        <authorList>
            <person name="Pain A."/>
        </authorList>
    </citation>
    <scope>NUCLEOTIDE SEQUENCE</scope>
    <source>
        <strain evidence="2">1802A</strain>
    </source>
</reference>
<evidence type="ECO:0000256" key="1">
    <source>
        <dbReference type="SAM" id="MobiDB-lite"/>
    </source>
</evidence>
<organism evidence="2 3">
    <name type="scientific">Babesia divergens</name>
    <dbReference type="NCBI Taxonomy" id="32595"/>
    <lineage>
        <taxon>Eukaryota</taxon>
        <taxon>Sar</taxon>
        <taxon>Alveolata</taxon>
        <taxon>Apicomplexa</taxon>
        <taxon>Aconoidasida</taxon>
        <taxon>Piroplasmida</taxon>
        <taxon>Babesiidae</taxon>
        <taxon>Babesia</taxon>
    </lineage>
</organism>
<feature type="compositionally biased region" description="Polar residues" evidence="1">
    <location>
        <begin position="1241"/>
        <end position="1252"/>
    </location>
</feature>
<feature type="region of interest" description="Disordered" evidence="1">
    <location>
        <begin position="1"/>
        <end position="110"/>
    </location>
</feature>
<proteinExistence type="predicted"/>
<accession>A0AAD9G732</accession>
<feature type="compositionally biased region" description="Acidic residues" evidence="1">
    <location>
        <begin position="20"/>
        <end position="30"/>
    </location>
</feature>
<dbReference type="Proteomes" id="UP001195914">
    <property type="component" value="Unassembled WGS sequence"/>
</dbReference>
<keyword evidence="3" id="KW-1185">Reference proteome</keyword>
<feature type="region of interest" description="Disordered" evidence="1">
    <location>
        <begin position="1231"/>
        <end position="1262"/>
    </location>
</feature>
<reference evidence="2" key="1">
    <citation type="journal article" date="2014" name="Nucleic Acids Res.">
        <title>The evolutionary dynamics of variant antigen genes in Babesia reveal a history of genomic innovation underlying host-parasite interaction.</title>
        <authorList>
            <person name="Jackson A.P."/>
            <person name="Otto T.D."/>
            <person name="Darby A."/>
            <person name="Ramaprasad A."/>
            <person name="Xia D."/>
            <person name="Echaide I.E."/>
            <person name="Farber M."/>
            <person name="Gahlot S."/>
            <person name="Gamble J."/>
            <person name="Gupta D."/>
            <person name="Gupta Y."/>
            <person name="Jackson L."/>
            <person name="Malandrin L."/>
            <person name="Malas T.B."/>
            <person name="Moussa E."/>
            <person name="Nair M."/>
            <person name="Reid A.J."/>
            <person name="Sanders M."/>
            <person name="Sharma J."/>
            <person name="Tracey A."/>
            <person name="Quail M.A."/>
            <person name="Weir W."/>
            <person name="Wastling J.M."/>
            <person name="Hall N."/>
            <person name="Willadsen P."/>
            <person name="Lingelbach K."/>
            <person name="Shiels B."/>
            <person name="Tait A."/>
            <person name="Berriman M."/>
            <person name="Allred D.R."/>
            <person name="Pain A."/>
        </authorList>
    </citation>
    <scope>NUCLEOTIDE SEQUENCE</scope>
    <source>
        <strain evidence="2">1802A</strain>
    </source>
</reference>
<feature type="compositionally biased region" description="Basic and acidic residues" evidence="1">
    <location>
        <begin position="81"/>
        <end position="92"/>
    </location>
</feature>